<keyword evidence="3" id="KW-1185">Reference proteome</keyword>
<feature type="compositionally biased region" description="Basic and acidic residues" evidence="1">
    <location>
        <begin position="95"/>
        <end position="105"/>
    </location>
</feature>
<reference evidence="2 3" key="1">
    <citation type="submission" date="2024-05" db="EMBL/GenBank/DDBJ databases">
        <title>A draft genome resource for the thread blight pathogen Marasmius tenuissimus strain MS-2.</title>
        <authorList>
            <person name="Yulfo-Soto G.E."/>
            <person name="Baruah I.K."/>
            <person name="Amoako-Attah I."/>
            <person name="Bukari Y."/>
            <person name="Meinhardt L.W."/>
            <person name="Bailey B.A."/>
            <person name="Cohen S.P."/>
        </authorList>
    </citation>
    <scope>NUCLEOTIDE SEQUENCE [LARGE SCALE GENOMIC DNA]</scope>
    <source>
        <strain evidence="2 3">MS-2</strain>
    </source>
</reference>
<proteinExistence type="predicted"/>
<name>A0ABR3A2J7_9AGAR</name>
<comment type="caution">
    <text evidence="2">The sequence shown here is derived from an EMBL/GenBank/DDBJ whole genome shotgun (WGS) entry which is preliminary data.</text>
</comment>
<evidence type="ECO:0000256" key="1">
    <source>
        <dbReference type="SAM" id="MobiDB-lite"/>
    </source>
</evidence>
<feature type="region of interest" description="Disordered" evidence="1">
    <location>
        <begin position="87"/>
        <end position="129"/>
    </location>
</feature>
<protein>
    <submittedName>
        <fullName evidence="2">Uncharacterized protein</fullName>
    </submittedName>
</protein>
<accession>A0ABR3A2J7</accession>
<gene>
    <name evidence="2" type="ORF">AAF712_005140</name>
</gene>
<dbReference type="EMBL" id="JBBXMP010000023">
    <property type="protein sequence ID" value="KAL0067700.1"/>
    <property type="molecule type" value="Genomic_DNA"/>
</dbReference>
<evidence type="ECO:0000313" key="3">
    <source>
        <dbReference type="Proteomes" id="UP001437256"/>
    </source>
</evidence>
<organism evidence="2 3">
    <name type="scientific">Marasmius tenuissimus</name>
    <dbReference type="NCBI Taxonomy" id="585030"/>
    <lineage>
        <taxon>Eukaryota</taxon>
        <taxon>Fungi</taxon>
        <taxon>Dikarya</taxon>
        <taxon>Basidiomycota</taxon>
        <taxon>Agaricomycotina</taxon>
        <taxon>Agaricomycetes</taxon>
        <taxon>Agaricomycetidae</taxon>
        <taxon>Agaricales</taxon>
        <taxon>Marasmiineae</taxon>
        <taxon>Marasmiaceae</taxon>
        <taxon>Marasmius</taxon>
    </lineage>
</organism>
<dbReference type="Proteomes" id="UP001437256">
    <property type="component" value="Unassembled WGS sequence"/>
</dbReference>
<feature type="compositionally biased region" description="Acidic residues" evidence="1">
    <location>
        <begin position="106"/>
        <end position="129"/>
    </location>
</feature>
<sequence>MPRSPHKIAMAKSDIRLEVETMPPHQSYCHRTLRRTLAEYLSTLSRPIPFDCGTTNMEAIGNFGFLDWMETRFMQEGEIKNEVMEGCGLESGNEGDSKENTKEESIVDSEEDNEEDNEENSEENSEGETDTLPNLVVCRFRTGRQGHGVVQARTSGGQTVISVDQTARVAGTSGCRGTGSVESSCRLCLSISVLSLKESVKLTFHRVKERTVISFFKTINDR</sequence>
<evidence type="ECO:0000313" key="2">
    <source>
        <dbReference type="EMBL" id="KAL0067700.1"/>
    </source>
</evidence>